<organism evidence="2 3">
    <name type="scientific">Rufibacter roseus</name>
    <dbReference type="NCBI Taxonomy" id="1567108"/>
    <lineage>
        <taxon>Bacteria</taxon>
        <taxon>Pseudomonadati</taxon>
        <taxon>Bacteroidota</taxon>
        <taxon>Cytophagia</taxon>
        <taxon>Cytophagales</taxon>
        <taxon>Hymenobacteraceae</taxon>
        <taxon>Rufibacter</taxon>
    </lineage>
</organism>
<dbReference type="Pfam" id="PF11175">
    <property type="entry name" value="DUF2961"/>
    <property type="match status" value="1"/>
</dbReference>
<evidence type="ECO:0000313" key="2">
    <source>
        <dbReference type="EMBL" id="MFC6997040.1"/>
    </source>
</evidence>
<feature type="chain" id="PRO_5046675246" evidence="1">
    <location>
        <begin position="30"/>
        <end position="392"/>
    </location>
</feature>
<evidence type="ECO:0000256" key="1">
    <source>
        <dbReference type="SAM" id="SignalP"/>
    </source>
</evidence>
<evidence type="ECO:0000313" key="3">
    <source>
        <dbReference type="Proteomes" id="UP001596405"/>
    </source>
</evidence>
<keyword evidence="3" id="KW-1185">Reference proteome</keyword>
<sequence length="392" mass="44913">MKFTKTKVTLMKNLLTLLAVVLFTFSAYAQKVGNFSGLEMNMGNLYRLSNAETRSISPENITGGKGKGGMTPLEKGVHGHQARELGVGWKVNPFVWIEGGQTVTLAEIEGPGAIQHIWMTPTGNWRYSILRVYWDDEKEPSIEVPVGDFFGMGWGEYAPLNSLPVQVNPGSAFNSYWVMPFRKKCKITMENTNSDRMNLFYQVDYTLTQVPDDAAYFHAQFRRSNPTKGSLYTLIDGIKGKGHYVGTYIAWGVNNNGWWGEGEIKFYMDGDKDWPTINGTGAEDYFLGSYNFENKRTRQYEPYSTAYAGLHQVIRPDGLYSAQQRFGMYRWHIMDPIRFDKDLRVTIQDLGWRSEHRYLPQQSDISSVVYWYQTEPHAPFPKLPSKNEREVN</sequence>
<name>A0ABW2DH90_9BACT</name>
<dbReference type="EMBL" id="JBHSYQ010000003">
    <property type="protein sequence ID" value="MFC6997040.1"/>
    <property type="molecule type" value="Genomic_DNA"/>
</dbReference>
<dbReference type="GO" id="GO:0016787">
    <property type="term" value="F:hydrolase activity"/>
    <property type="evidence" value="ECO:0007669"/>
    <property type="project" value="UniProtKB-KW"/>
</dbReference>
<comment type="caution">
    <text evidence="2">The sequence shown here is derived from an EMBL/GenBank/DDBJ whole genome shotgun (WGS) entry which is preliminary data.</text>
</comment>
<dbReference type="InterPro" id="IPR021345">
    <property type="entry name" value="DUF2961"/>
</dbReference>
<keyword evidence="2" id="KW-0378">Hydrolase</keyword>
<gene>
    <name evidence="2" type="ORF">ACFQHR_05350</name>
</gene>
<dbReference type="RefSeq" id="WP_204377710.1">
    <property type="nucleotide sequence ID" value="NZ_LRML01000011.1"/>
</dbReference>
<protein>
    <submittedName>
        <fullName evidence="2">Glycoside hydrolase family 172 protein</fullName>
    </submittedName>
</protein>
<reference evidence="3" key="1">
    <citation type="journal article" date="2019" name="Int. J. Syst. Evol. Microbiol.">
        <title>The Global Catalogue of Microorganisms (GCM) 10K type strain sequencing project: providing services to taxonomists for standard genome sequencing and annotation.</title>
        <authorList>
            <consortium name="The Broad Institute Genomics Platform"/>
            <consortium name="The Broad Institute Genome Sequencing Center for Infectious Disease"/>
            <person name="Wu L."/>
            <person name="Ma J."/>
        </authorList>
    </citation>
    <scope>NUCLEOTIDE SEQUENCE [LARGE SCALE GENOMIC DNA]</scope>
    <source>
        <strain evidence="3">CGMCC 4.7393</strain>
    </source>
</reference>
<accession>A0ABW2DH90</accession>
<dbReference type="Proteomes" id="UP001596405">
    <property type="component" value="Unassembled WGS sequence"/>
</dbReference>
<keyword evidence="1" id="KW-0732">Signal</keyword>
<proteinExistence type="predicted"/>
<feature type="signal peptide" evidence="1">
    <location>
        <begin position="1"/>
        <end position="29"/>
    </location>
</feature>
<dbReference type="Gene3D" id="2.60.120.1390">
    <property type="match status" value="1"/>
</dbReference>